<dbReference type="AlphaFoldDB" id="A0A8H3U0B6"/>
<accession>A0A8H3U0B6</accession>
<dbReference type="Proteomes" id="UP000620104">
    <property type="component" value="Unassembled WGS sequence"/>
</dbReference>
<evidence type="ECO:0000313" key="2">
    <source>
        <dbReference type="Proteomes" id="UP000620104"/>
    </source>
</evidence>
<protein>
    <submittedName>
        <fullName evidence="1">Uncharacterized protein</fullName>
    </submittedName>
</protein>
<reference evidence="1" key="1">
    <citation type="submission" date="2020-07" db="EMBL/GenBank/DDBJ databases">
        <title>Draft Genome Sequence of a Deep-Sea Yeast, Naganishia (Cryptococcus) liquefaciens strain N6.</title>
        <authorList>
            <person name="Han Y.W."/>
            <person name="Kajitani R."/>
            <person name="Morimoto H."/>
            <person name="Parhat M."/>
            <person name="Tsubouchi H."/>
            <person name="Bakenova O."/>
            <person name="Ogata M."/>
            <person name="Argunhan B."/>
            <person name="Aoki R."/>
            <person name="Kajiwara S."/>
            <person name="Itoh T."/>
            <person name="Iwasaki H."/>
        </authorList>
    </citation>
    <scope>NUCLEOTIDE SEQUENCE</scope>
    <source>
        <strain evidence="1">N6</strain>
    </source>
</reference>
<sequence>MASTSIQTTLEAAKRRKNKIMSEVLPTEEIWNEWVRNESRARQGKGYYPCLDRRFLEFLVSCEIDLLSVEHSLALDQPADRIYRNTEKVRRVASRRIGNERLEAYRVRVKEAFEAYFRGSVWATWDDDAVTVNSMEDELDEKAEEERGRDKMTKEVQVAVHSQTQVSQQLEHADMSMEVDTNEALDKLRNETKPNIAIVVSPDVEMEPAV</sequence>
<dbReference type="EMBL" id="BLZA01000058">
    <property type="protein sequence ID" value="GHJ90457.1"/>
    <property type="molecule type" value="Genomic_DNA"/>
</dbReference>
<evidence type="ECO:0000313" key="1">
    <source>
        <dbReference type="EMBL" id="GHJ90457.1"/>
    </source>
</evidence>
<gene>
    <name evidence="1" type="ORF">NliqN6_6859</name>
</gene>
<name>A0A8H3U0B6_9TREE</name>
<keyword evidence="2" id="KW-1185">Reference proteome</keyword>
<organism evidence="1 2">
    <name type="scientific">Naganishia liquefaciens</name>
    <dbReference type="NCBI Taxonomy" id="104408"/>
    <lineage>
        <taxon>Eukaryota</taxon>
        <taxon>Fungi</taxon>
        <taxon>Dikarya</taxon>
        <taxon>Basidiomycota</taxon>
        <taxon>Agaricomycotina</taxon>
        <taxon>Tremellomycetes</taxon>
        <taxon>Filobasidiales</taxon>
        <taxon>Filobasidiaceae</taxon>
        <taxon>Naganishia</taxon>
    </lineage>
</organism>
<proteinExistence type="predicted"/>
<dbReference type="OrthoDB" id="2574883at2759"/>
<comment type="caution">
    <text evidence="1">The sequence shown here is derived from an EMBL/GenBank/DDBJ whole genome shotgun (WGS) entry which is preliminary data.</text>
</comment>